<sequence length="122" mass="13119">MAAEPKAAVEGPEIRVKGTELGSCRLVLDSMDLDSLDPNPRRLKIRVKGLGPQELPLQLGVSPLYPNPSFGSRVLDSKSFYSGTKLGSPSTDLDLSCRIRTRVECAAPVSKSELRVKGLGPE</sequence>
<dbReference type="AlphaFoldDB" id="A0AAN7LT35"/>
<proteinExistence type="predicted"/>
<evidence type="ECO:0000313" key="1">
    <source>
        <dbReference type="EMBL" id="KAK4795013.1"/>
    </source>
</evidence>
<protein>
    <submittedName>
        <fullName evidence="1">Uncharacterized protein</fullName>
    </submittedName>
</protein>
<comment type="caution">
    <text evidence="1">The sequence shown here is derived from an EMBL/GenBank/DDBJ whole genome shotgun (WGS) entry which is preliminary data.</text>
</comment>
<dbReference type="Proteomes" id="UP001346149">
    <property type="component" value="Unassembled WGS sequence"/>
</dbReference>
<evidence type="ECO:0000313" key="2">
    <source>
        <dbReference type="Proteomes" id="UP001346149"/>
    </source>
</evidence>
<keyword evidence="2" id="KW-1185">Reference proteome</keyword>
<name>A0AAN7LT35_TRANT</name>
<accession>A0AAN7LT35</accession>
<dbReference type="EMBL" id="JAXQNO010000007">
    <property type="protein sequence ID" value="KAK4795013.1"/>
    <property type="molecule type" value="Genomic_DNA"/>
</dbReference>
<gene>
    <name evidence="1" type="ORF">SAY86_013007</name>
</gene>
<reference evidence="1 2" key="1">
    <citation type="journal article" date="2023" name="Hortic Res">
        <title>Pangenome of water caltrop reveals structural variations and asymmetric subgenome divergence after allopolyploidization.</title>
        <authorList>
            <person name="Zhang X."/>
            <person name="Chen Y."/>
            <person name="Wang L."/>
            <person name="Yuan Y."/>
            <person name="Fang M."/>
            <person name="Shi L."/>
            <person name="Lu R."/>
            <person name="Comes H.P."/>
            <person name="Ma Y."/>
            <person name="Chen Y."/>
            <person name="Huang G."/>
            <person name="Zhou Y."/>
            <person name="Zheng Z."/>
            <person name="Qiu Y."/>
        </authorList>
    </citation>
    <scope>NUCLEOTIDE SEQUENCE [LARGE SCALE GENOMIC DNA]</scope>
    <source>
        <strain evidence="1">F231</strain>
    </source>
</reference>
<organism evidence="1 2">
    <name type="scientific">Trapa natans</name>
    <name type="common">Water chestnut</name>
    <dbReference type="NCBI Taxonomy" id="22666"/>
    <lineage>
        <taxon>Eukaryota</taxon>
        <taxon>Viridiplantae</taxon>
        <taxon>Streptophyta</taxon>
        <taxon>Embryophyta</taxon>
        <taxon>Tracheophyta</taxon>
        <taxon>Spermatophyta</taxon>
        <taxon>Magnoliopsida</taxon>
        <taxon>eudicotyledons</taxon>
        <taxon>Gunneridae</taxon>
        <taxon>Pentapetalae</taxon>
        <taxon>rosids</taxon>
        <taxon>malvids</taxon>
        <taxon>Myrtales</taxon>
        <taxon>Lythraceae</taxon>
        <taxon>Trapa</taxon>
    </lineage>
</organism>